<evidence type="ECO:0000256" key="1">
    <source>
        <dbReference type="SAM" id="MobiDB-lite"/>
    </source>
</evidence>
<reference evidence="2 3" key="1">
    <citation type="submission" date="2019-03" db="EMBL/GenBank/DDBJ databases">
        <title>First draft genome of Liparis tanakae, snailfish: a comprehensive survey of snailfish specific genes.</title>
        <authorList>
            <person name="Kim W."/>
            <person name="Song I."/>
            <person name="Jeong J.-H."/>
            <person name="Kim D."/>
            <person name="Kim S."/>
            <person name="Ryu S."/>
            <person name="Song J.Y."/>
            <person name="Lee S.K."/>
        </authorList>
    </citation>
    <scope>NUCLEOTIDE SEQUENCE [LARGE SCALE GENOMIC DNA]</scope>
    <source>
        <tissue evidence="2">Muscle</tissue>
    </source>
</reference>
<keyword evidence="3" id="KW-1185">Reference proteome</keyword>
<feature type="region of interest" description="Disordered" evidence="1">
    <location>
        <begin position="44"/>
        <end position="94"/>
    </location>
</feature>
<accession>A0A4Z2H8B8</accession>
<name>A0A4Z2H8B8_9TELE</name>
<dbReference type="Proteomes" id="UP000314294">
    <property type="component" value="Unassembled WGS sequence"/>
</dbReference>
<organism evidence="2 3">
    <name type="scientific">Liparis tanakae</name>
    <name type="common">Tanaka's snailfish</name>
    <dbReference type="NCBI Taxonomy" id="230148"/>
    <lineage>
        <taxon>Eukaryota</taxon>
        <taxon>Metazoa</taxon>
        <taxon>Chordata</taxon>
        <taxon>Craniata</taxon>
        <taxon>Vertebrata</taxon>
        <taxon>Euteleostomi</taxon>
        <taxon>Actinopterygii</taxon>
        <taxon>Neopterygii</taxon>
        <taxon>Teleostei</taxon>
        <taxon>Neoteleostei</taxon>
        <taxon>Acanthomorphata</taxon>
        <taxon>Eupercaria</taxon>
        <taxon>Perciformes</taxon>
        <taxon>Cottioidei</taxon>
        <taxon>Cottales</taxon>
        <taxon>Liparidae</taxon>
        <taxon>Liparis</taxon>
    </lineage>
</organism>
<gene>
    <name evidence="2" type="ORF">EYF80_027730</name>
</gene>
<evidence type="ECO:0000313" key="3">
    <source>
        <dbReference type="Proteomes" id="UP000314294"/>
    </source>
</evidence>
<dbReference type="EMBL" id="SRLO01000302">
    <property type="protein sequence ID" value="TNN62059.1"/>
    <property type="molecule type" value="Genomic_DNA"/>
</dbReference>
<protein>
    <submittedName>
        <fullName evidence="2">Uncharacterized protein</fullName>
    </submittedName>
</protein>
<feature type="compositionally biased region" description="Low complexity" evidence="1">
    <location>
        <begin position="44"/>
        <end position="58"/>
    </location>
</feature>
<evidence type="ECO:0000313" key="2">
    <source>
        <dbReference type="EMBL" id="TNN62059.1"/>
    </source>
</evidence>
<dbReference type="OrthoDB" id="10682939at2759"/>
<proteinExistence type="predicted"/>
<comment type="caution">
    <text evidence="2">The sequence shown here is derived from an EMBL/GenBank/DDBJ whole genome shotgun (WGS) entry which is preliminary data.</text>
</comment>
<dbReference type="AlphaFoldDB" id="A0A4Z2H8B8"/>
<feature type="region of interest" description="Disordered" evidence="1">
    <location>
        <begin position="1"/>
        <end position="21"/>
    </location>
</feature>
<sequence length="401" mass="44619">MPRLNGSLQLRRPAAGSAHRPAGRSAGLFIFLIYGVYNTENCASSRPSSSVTSSRPVSFPLGTTPSQEEEATHTHTRSNSPGLVKEQERTRAHGNDIAGSLRLSKVGTREGGMGAVIPKDWNHRYLTSGLEPYMALPARLLPADRDRAAAERDSLPLISGSPVFNTAACHSVSTSRVAEQIKSHLRAWTGTIRRCVKLPDSKLNYFRRKYRAGSTAPEADGSDLWQPEEQLAKLVCLLWVVTHDIVQQRCVDLLLDTLYQVEVLQVLHIYRRQQIKSSIVNLLALHYPHPSPSLTPTNSTNTDPLSRRYAVCVVFFHRRPEQALPGAIHIPQDGALLGMHHLPENMVKDEQFTPAVLQQLHLVVHLPLAPRDLPGELGKLRQTYLDLRDNSRTDEDGKQFT</sequence>
<feature type="compositionally biased region" description="Basic and acidic residues" evidence="1">
    <location>
        <begin position="85"/>
        <end position="94"/>
    </location>
</feature>